<feature type="region of interest" description="Disordered" evidence="1">
    <location>
        <begin position="237"/>
        <end position="275"/>
    </location>
</feature>
<dbReference type="EMBL" id="CP022203">
    <property type="protein sequence ID" value="ATB47099.1"/>
    <property type="molecule type" value="Genomic_DNA"/>
</dbReference>
<evidence type="ECO:0000256" key="1">
    <source>
        <dbReference type="SAM" id="MobiDB-lite"/>
    </source>
</evidence>
<organism evidence="2 3">
    <name type="scientific">Corallococcus macrosporus DSM 14697</name>
    <dbReference type="NCBI Taxonomy" id="1189310"/>
    <lineage>
        <taxon>Bacteria</taxon>
        <taxon>Pseudomonadati</taxon>
        <taxon>Myxococcota</taxon>
        <taxon>Myxococcia</taxon>
        <taxon>Myxococcales</taxon>
        <taxon>Cystobacterineae</taxon>
        <taxon>Myxococcaceae</taxon>
        <taxon>Corallococcus</taxon>
    </lineage>
</organism>
<dbReference type="Proteomes" id="UP000217343">
    <property type="component" value="Chromosome"/>
</dbReference>
<evidence type="ECO:0000313" key="3">
    <source>
        <dbReference type="Proteomes" id="UP000217343"/>
    </source>
</evidence>
<dbReference type="OrthoDB" id="5496893at2"/>
<keyword evidence="3" id="KW-1185">Reference proteome</keyword>
<evidence type="ECO:0000313" key="2">
    <source>
        <dbReference type="EMBL" id="ATB47099.1"/>
    </source>
</evidence>
<dbReference type="RefSeq" id="WP_095958390.1">
    <property type="nucleotide sequence ID" value="NZ_CP022203.1"/>
</dbReference>
<accession>A0A250JT87</accession>
<protein>
    <submittedName>
        <fullName evidence="2">Uncharacterized protein</fullName>
    </submittedName>
</protein>
<dbReference type="KEGG" id="mmas:MYMAC_002706"/>
<dbReference type="AlphaFoldDB" id="A0A250JT87"/>
<gene>
    <name evidence="2" type="ORF">MYMAC_002706</name>
</gene>
<reference evidence="2 3" key="1">
    <citation type="submission" date="2017-06" db="EMBL/GenBank/DDBJ databases">
        <title>Sequencing and comparative analysis of myxobacterial genomes.</title>
        <authorList>
            <person name="Rupp O."/>
            <person name="Goesmann A."/>
            <person name="Sogaard-Andersen L."/>
        </authorList>
    </citation>
    <scope>NUCLEOTIDE SEQUENCE [LARGE SCALE GENOMIC DNA]</scope>
    <source>
        <strain evidence="2 3">DSM 14697</strain>
    </source>
</reference>
<proteinExistence type="predicted"/>
<name>A0A250JT87_9BACT</name>
<sequence>MARTTGHPPPSRQVTLENRRRHCAACGGKASADYRARRNVVTLTGVVALKVQVRVCHREGCALHLRAIRAEEEGLWVLPEQEFGLDVMALVGALRHQAQRSVPFIHTALRARGVPISERSVTNLIDRYEDLLALRVADSAHIQAATLKLGRVVLGIRGPCPGPGEDTLWVLRDCLSGEVLAARSLPECRTAELGSLLEEVARSLRVPITGVISSGQGALPGVVAAALPGIPHQFWPAREGGGPEPAVAPGAHRHPGTSPPAPRRPPHALDTRLPPPSLRMKTLFTTLSTTMLLLAAPGARSAEPSRPPHTLTYETYAYSGTLDGQATTVLAPALFANVALSERWTLSAAWLFAYAPARAGGRTAFQVGNPSVGLGTVLWDDGVKVRTGAGLVLPLTLLTDPDAAGSALLRRAATLRGNSGFSLVAPGLLGLTPWADASWRTGRLRLSLDGRLPMAVQLSEARGRRADAVVQLSGAANLDVSSNVIVGTTLQAIYITTAAPQVDPTHFALIPHVRLTGAAGFAEARLVVNLDAPLGFSFSRGGLWAAALALGTSL</sequence>